<gene>
    <name evidence="2" type="ORF">PPACK8108_LOCUS26291</name>
</gene>
<evidence type="ECO:0000313" key="2">
    <source>
        <dbReference type="EMBL" id="CAH7690826.1"/>
    </source>
</evidence>
<feature type="signal peptide" evidence="1">
    <location>
        <begin position="1"/>
        <end position="18"/>
    </location>
</feature>
<feature type="chain" id="PRO_5043807307" evidence="1">
    <location>
        <begin position="19"/>
        <end position="254"/>
    </location>
</feature>
<evidence type="ECO:0000256" key="1">
    <source>
        <dbReference type="SAM" id="SignalP"/>
    </source>
</evidence>
<dbReference type="AlphaFoldDB" id="A0AAV0BTT3"/>
<keyword evidence="3" id="KW-1185">Reference proteome</keyword>
<protein>
    <submittedName>
        <fullName evidence="2">Expressed protein</fullName>
    </submittedName>
</protein>
<sequence length="254" mass="25564">MVRSVLVLALAIVNVVIADGGKLNRRFLGGGGVGGGAAGFRSSSSSSSQVSHSSSGFVAGGGGGGGGFIFGGVGLPAAFNPFGGLLNQISACQSSLVAGISSQVAFSQISQIATMFQQAIGSIQGCGTCGLAGQGLNAFGGIIQQITSGISSLIGRLQGIFPSMWQGLLSCKHPRSITSTKSFHKVLKPILTCILNELSIAAFQPFGNSLPGLLSFCNGVGLPVNNFFGGNFVQSLASLQIGSINQAFSQFGLI</sequence>
<organism evidence="2 3">
    <name type="scientific">Phakopsora pachyrhizi</name>
    <name type="common">Asian soybean rust disease fungus</name>
    <dbReference type="NCBI Taxonomy" id="170000"/>
    <lineage>
        <taxon>Eukaryota</taxon>
        <taxon>Fungi</taxon>
        <taxon>Dikarya</taxon>
        <taxon>Basidiomycota</taxon>
        <taxon>Pucciniomycotina</taxon>
        <taxon>Pucciniomycetes</taxon>
        <taxon>Pucciniales</taxon>
        <taxon>Phakopsoraceae</taxon>
        <taxon>Phakopsora</taxon>
    </lineage>
</organism>
<comment type="caution">
    <text evidence="2">The sequence shown here is derived from an EMBL/GenBank/DDBJ whole genome shotgun (WGS) entry which is preliminary data.</text>
</comment>
<proteinExistence type="predicted"/>
<dbReference type="Proteomes" id="UP001153365">
    <property type="component" value="Unassembled WGS sequence"/>
</dbReference>
<reference evidence="2" key="1">
    <citation type="submission" date="2022-06" db="EMBL/GenBank/DDBJ databases">
        <authorList>
            <consortium name="SYNGENTA / RWTH Aachen University"/>
        </authorList>
    </citation>
    <scope>NUCLEOTIDE SEQUENCE</scope>
</reference>
<name>A0AAV0BTT3_PHAPC</name>
<dbReference type="EMBL" id="CALTRL010006410">
    <property type="protein sequence ID" value="CAH7690826.1"/>
    <property type="molecule type" value="Genomic_DNA"/>
</dbReference>
<keyword evidence="1" id="KW-0732">Signal</keyword>
<evidence type="ECO:0000313" key="3">
    <source>
        <dbReference type="Proteomes" id="UP001153365"/>
    </source>
</evidence>
<accession>A0AAV0BTT3</accession>